<protein>
    <submittedName>
        <fullName evidence="2">Uncharacterized protein</fullName>
    </submittedName>
</protein>
<reference evidence="2" key="1">
    <citation type="submission" date="2022-11" db="UniProtKB">
        <authorList>
            <consortium name="WormBaseParasite"/>
        </authorList>
    </citation>
    <scope>IDENTIFICATION</scope>
</reference>
<accession>A0A915HQB3</accession>
<dbReference type="Proteomes" id="UP000887565">
    <property type="component" value="Unplaced"/>
</dbReference>
<organism evidence="1 2">
    <name type="scientific">Romanomermis culicivorax</name>
    <name type="common">Nematode worm</name>
    <dbReference type="NCBI Taxonomy" id="13658"/>
    <lineage>
        <taxon>Eukaryota</taxon>
        <taxon>Metazoa</taxon>
        <taxon>Ecdysozoa</taxon>
        <taxon>Nematoda</taxon>
        <taxon>Enoplea</taxon>
        <taxon>Dorylaimia</taxon>
        <taxon>Mermithida</taxon>
        <taxon>Mermithoidea</taxon>
        <taxon>Mermithidae</taxon>
        <taxon>Romanomermis</taxon>
    </lineage>
</organism>
<proteinExistence type="predicted"/>
<dbReference type="AlphaFoldDB" id="A0A915HQB3"/>
<evidence type="ECO:0000313" key="2">
    <source>
        <dbReference type="WBParaSite" id="nRc.2.0.1.t03655-RA"/>
    </source>
</evidence>
<name>A0A915HQB3_ROMCU</name>
<sequence length="106" mass="12338">MIDELTTSQQAEAAEKQRQIKRIVCNCAHLNFDPMILQQATGASQQIAQVFRDYFYPRYLRPDPHSTEELTAVLLSWMCDYYKYYGAKNGIVITELTLFLFHARQA</sequence>
<evidence type="ECO:0000313" key="1">
    <source>
        <dbReference type="Proteomes" id="UP000887565"/>
    </source>
</evidence>
<keyword evidence="1" id="KW-1185">Reference proteome</keyword>
<dbReference type="WBParaSite" id="nRc.2.0.1.t03655-RA">
    <property type="protein sequence ID" value="nRc.2.0.1.t03655-RA"/>
    <property type="gene ID" value="nRc.2.0.1.g03655"/>
</dbReference>